<feature type="transmembrane region" description="Helical" evidence="7">
    <location>
        <begin position="83"/>
        <end position="103"/>
    </location>
</feature>
<feature type="transmembrane region" description="Helical" evidence="7">
    <location>
        <begin position="296"/>
        <end position="319"/>
    </location>
</feature>
<evidence type="ECO:0000256" key="4">
    <source>
        <dbReference type="ARBA" id="ARBA00022692"/>
    </source>
</evidence>
<evidence type="ECO:0000256" key="6">
    <source>
        <dbReference type="ARBA" id="ARBA00023136"/>
    </source>
</evidence>
<dbReference type="RefSeq" id="WP_002315438.1">
    <property type="nucleotide sequence ID" value="NZ_BNJW01000013.1"/>
</dbReference>
<dbReference type="PANTHER" id="PTHR43266:SF2">
    <property type="entry name" value="MAJOR FACILITATOR SUPERFAMILY (MFS) PROFILE DOMAIN-CONTAINING PROTEIN"/>
    <property type="match status" value="1"/>
</dbReference>
<protein>
    <submittedName>
        <fullName evidence="8">MFS transporter</fullName>
    </submittedName>
</protein>
<accession>A0A7W1XHA0</accession>
<evidence type="ECO:0000256" key="5">
    <source>
        <dbReference type="ARBA" id="ARBA00022989"/>
    </source>
</evidence>
<dbReference type="SUPFAM" id="SSF103473">
    <property type="entry name" value="MFS general substrate transporter"/>
    <property type="match status" value="1"/>
</dbReference>
<keyword evidence="3" id="KW-1003">Cell membrane</keyword>
<evidence type="ECO:0000256" key="3">
    <source>
        <dbReference type="ARBA" id="ARBA00022475"/>
    </source>
</evidence>
<feature type="transmembrane region" description="Helical" evidence="7">
    <location>
        <begin position="24"/>
        <end position="45"/>
    </location>
</feature>
<keyword evidence="6 7" id="KW-0472">Membrane</keyword>
<feature type="transmembrane region" description="Helical" evidence="7">
    <location>
        <begin position="157"/>
        <end position="175"/>
    </location>
</feature>
<dbReference type="EMBL" id="JACEIT010000014">
    <property type="protein sequence ID" value="MBA4546579.1"/>
    <property type="molecule type" value="Genomic_DNA"/>
</dbReference>
<dbReference type="GO" id="GO:0022857">
    <property type="term" value="F:transmembrane transporter activity"/>
    <property type="evidence" value="ECO:0007669"/>
    <property type="project" value="InterPro"/>
</dbReference>
<comment type="caution">
    <text evidence="8">The sequence shown here is derived from an EMBL/GenBank/DDBJ whole genome shotgun (WGS) entry which is preliminary data.</text>
</comment>
<gene>
    <name evidence="8" type="ORF">H1Z91_09545</name>
</gene>
<dbReference type="InterPro" id="IPR036259">
    <property type="entry name" value="MFS_trans_sf"/>
</dbReference>
<proteinExistence type="predicted"/>
<name>A0A7W1XHA0_9ENTE</name>
<feature type="transmembrane region" description="Helical" evidence="7">
    <location>
        <begin position="364"/>
        <end position="382"/>
    </location>
</feature>
<feature type="transmembrane region" description="Helical" evidence="7">
    <location>
        <begin position="181"/>
        <end position="200"/>
    </location>
</feature>
<dbReference type="Gene3D" id="1.20.1250.20">
    <property type="entry name" value="MFS general substrate transporter like domains"/>
    <property type="match status" value="1"/>
</dbReference>
<reference evidence="8 9" key="1">
    <citation type="submission" date="2020-07" db="EMBL/GenBank/DDBJ databases">
        <authorList>
            <person name="Feng H."/>
        </authorList>
    </citation>
    <scope>NUCLEOTIDE SEQUENCE [LARGE SCALE GENOMIC DNA]</scope>
    <source>
        <strain evidence="9">s-7</strain>
    </source>
</reference>
<evidence type="ECO:0000256" key="2">
    <source>
        <dbReference type="ARBA" id="ARBA00022448"/>
    </source>
</evidence>
<keyword evidence="5 7" id="KW-1133">Transmembrane helix</keyword>
<dbReference type="Pfam" id="PF07690">
    <property type="entry name" value="MFS_1"/>
    <property type="match status" value="1"/>
</dbReference>
<keyword evidence="2" id="KW-0813">Transport</keyword>
<dbReference type="InterPro" id="IPR011701">
    <property type="entry name" value="MFS"/>
</dbReference>
<evidence type="ECO:0000313" key="9">
    <source>
        <dbReference type="Proteomes" id="UP000531895"/>
    </source>
</evidence>
<keyword evidence="4 7" id="KW-0812">Transmembrane</keyword>
<sequence>MEGNKVKVKIINIKKEKNYLKNSLATMILFMSSQVLQFILVLDVLRETGSALIFSVAVAASSIFNIVFSPISGFINEKYDKRYIMGISSVAVGFLGIIIYFLYSSMEITSIIVPVVLLVGLGIFEVFYLGGCIPILSEIFEDKDMIEISATSTQMMVLIMKILSPLIGGIIYSIWSIERTIVFISVTFITTSCFCFSMTIRPKENKLTDKVSFLEIYRNKLGDLRSQKQLAPLLLILIVSSMVFLSNKDVIMIYSFDQIDLSSSVVIGLSMTIITVIEGIFSFIALGIYQEKNDVFVLRISSLLISGFFLLFFIILMFYESYLNNFFVIYSLFTAITAIFTIISMKHFLAQFPEEEKVQAISTINYLSNIFVSLGYIIYGFLIQTIGLISVVSLSGLLFLTVVSPILIAWKKSSIE</sequence>
<dbReference type="GO" id="GO:0005886">
    <property type="term" value="C:plasma membrane"/>
    <property type="evidence" value="ECO:0007669"/>
    <property type="project" value="UniProtKB-SubCell"/>
</dbReference>
<feature type="transmembrane region" description="Helical" evidence="7">
    <location>
        <begin position="266"/>
        <end position="289"/>
    </location>
</feature>
<dbReference type="Proteomes" id="UP000531895">
    <property type="component" value="Unassembled WGS sequence"/>
</dbReference>
<dbReference type="AlphaFoldDB" id="A0A7W1XHA0"/>
<evidence type="ECO:0000313" key="8">
    <source>
        <dbReference type="EMBL" id="MBA4546579.1"/>
    </source>
</evidence>
<comment type="subcellular location">
    <subcellularLocation>
        <location evidence="1">Cell membrane</location>
        <topology evidence="1">Multi-pass membrane protein</topology>
    </subcellularLocation>
</comment>
<organism evidence="8 9">
    <name type="scientific">Enterococcus lactis</name>
    <dbReference type="NCBI Taxonomy" id="357441"/>
    <lineage>
        <taxon>Bacteria</taxon>
        <taxon>Bacillati</taxon>
        <taxon>Bacillota</taxon>
        <taxon>Bacilli</taxon>
        <taxon>Lactobacillales</taxon>
        <taxon>Enterococcaceae</taxon>
        <taxon>Enterococcus</taxon>
    </lineage>
</organism>
<feature type="transmembrane region" description="Helical" evidence="7">
    <location>
        <begin position="388"/>
        <end position="410"/>
    </location>
</feature>
<feature type="transmembrane region" description="Helical" evidence="7">
    <location>
        <begin position="325"/>
        <end position="343"/>
    </location>
</feature>
<feature type="transmembrane region" description="Helical" evidence="7">
    <location>
        <begin position="230"/>
        <end position="246"/>
    </location>
</feature>
<evidence type="ECO:0000256" key="1">
    <source>
        <dbReference type="ARBA" id="ARBA00004651"/>
    </source>
</evidence>
<feature type="transmembrane region" description="Helical" evidence="7">
    <location>
        <begin position="115"/>
        <end position="136"/>
    </location>
</feature>
<evidence type="ECO:0000256" key="7">
    <source>
        <dbReference type="SAM" id="Phobius"/>
    </source>
</evidence>
<feature type="transmembrane region" description="Helical" evidence="7">
    <location>
        <begin position="51"/>
        <end position="71"/>
    </location>
</feature>
<dbReference type="PANTHER" id="PTHR43266">
    <property type="entry name" value="MACROLIDE-EFFLUX PROTEIN"/>
    <property type="match status" value="1"/>
</dbReference>